<feature type="domain" description="DHFR" evidence="8">
    <location>
        <begin position="3"/>
        <end position="164"/>
    </location>
</feature>
<keyword evidence="4 7" id="KW-0554">One-carbon metabolism</keyword>
<accession>A0A542ZRQ0</accession>
<dbReference type="Proteomes" id="UP000316196">
    <property type="component" value="Unassembled WGS sequence"/>
</dbReference>
<proteinExistence type="inferred from homology"/>
<comment type="caution">
    <text evidence="9">The sequence shown here is derived from an EMBL/GenBank/DDBJ whole genome shotgun (WGS) entry which is preliminary data.</text>
</comment>
<evidence type="ECO:0000256" key="5">
    <source>
        <dbReference type="ARBA" id="ARBA00022857"/>
    </source>
</evidence>
<dbReference type="GO" id="GO:0050661">
    <property type="term" value="F:NADP binding"/>
    <property type="evidence" value="ECO:0007669"/>
    <property type="project" value="InterPro"/>
</dbReference>
<evidence type="ECO:0000256" key="3">
    <source>
        <dbReference type="ARBA" id="ARBA00012856"/>
    </source>
</evidence>
<evidence type="ECO:0000313" key="9">
    <source>
        <dbReference type="EMBL" id="TQL63012.1"/>
    </source>
</evidence>
<dbReference type="GO" id="GO:0046452">
    <property type="term" value="P:dihydrofolate metabolic process"/>
    <property type="evidence" value="ECO:0007669"/>
    <property type="project" value="TreeGrafter"/>
</dbReference>
<sequence>MTPIRAIAAVAENGVIGADGDQPWSHREDFARLKRLTADGVLVMGRRTFEAIGKPLPGRLSFVVTRNPGWQSTVAEFGERVQVFDDVDAALDAAVQTGRPVWVFGGGQIYRAAWSRTEELEITEVHAEFDGDTYFPKIDPREWEETAREARDGFSWVTYRLRSA</sequence>
<keyword evidence="5 7" id="KW-0521">NADP</keyword>
<dbReference type="AlphaFoldDB" id="A0A542ZRQ0"/>
<comment type="function">
    <text evidence="7">Key enzyme in folate metabolism. Catalyzes an essential reaction for de novo glycine and purine synthesis, and for DNA precursor synthesis.</text>
</comment>
<gene>
    <name evidence="9" type="ORF">FB460_0812</name>
</gene>
<dbReference type="CDD" id="cd00209">
    <property type="entry name" value="DHFR"/>
    <property type="match status" value="1"/>
</dbReference>
<comment type="similarity">
    <text evidence="2 7">Belongs to the dihydrofolate reductase family.</text>
</comment>
<organism evidence="9 10">
    <name type="scientific">Propioniferax innocua</name>
    <dbReference type="NCBI Taxonomy" id="1753"/>
    <lineage>
        <taxon>Bacteria</taxon>
        <taxon>Bacillati</taxon>
        <taxon>Actinomycetota</taxon>
        <taxon>Actinomycetes</taxon>
        <taxon>Propionibacteriales</taxon>
        <taxon>Propionibacteriaceae</taxon>
        <taxon>Propioniferax</taxon>
    </lineage>
</organism>
<dbReference type="GO" id="GO:0046655">
    <property type="term" value="P:folic acid metabolic process"/>
    <property type="evidence" value="ECO:0007669"/>
    <property type="project" value="TreeGrafter"/>
</dbReference>
<dbReference type="PIRSF" id="PIRSF000194">
    <property type="entry name" value="DHFR"/>
    <property type="match status" value="1"/>
</dbReference>
<protein>
    <recommendedName>
        <fullName evidence="3 7">Dihydrofolate reductase</fullName>
        <ecNumber evidence="3 7">1.5.1.3</ecNumber>
    </recommendedName>
</protein>
<keyword evidence="6 7" id="KW-0560">Oxidoreductase</keyword>
<evidence type="ECO:0000256" key="6">
    <source>
        <dbReference type="ARBA" id="ARBA00023002"/>
    </source>
</evidence>
<dbReference type="PANTHER" id="PTHR48069:SF3">
    <property type="entry name" value="DIHYDROFOLATE REDUCTASE"/>
    <property type="match status" value="1"/>
</dbReference>
<evidence type="ECO:0000256" key="2">
    <source>
        <dbReference type="ARBA" id="ARBA00009539"/>
    </source>
</evidence>
<dbReference type="SUPFAM" id="SSF53597">
    <property type="entry name" value="Dihydrofolate reductase-like"/>
    <property type="match status" value="1"/>
</dbReference>
<dbReference type="OrthoDB" id="9804315at2"/>
<dbReference type="PANTHER" id="PTHR48069">
    <property type="entry name" value="DIHYDROFOLATE REDUCTASE"/>
    <property type="match status" value="1"/>
</dbReference>
<dbReference type="EMBL" id="VFOR01000001">
    <property type="protein sequence ID" value="TQL63012.1"/>
    <property type="molecule type" value="Genomic_DNA"/>
</dbReference>
<dbReference type="InterPro" id="IPR001796">
    <property type="entry name" value="DHFR_dom"/>
</dbReference>
<keyword evidence="10" id="KW-1185">Reference proteome</keyword>
<dbReference type="GO" id="GO:0046654">
    <property type="term" value="P:tetrahydrofolate biosynthetic process"/>
    <property type="evidence" value="ECO:0007669"/>
    <property type="project" value="UniProtKB-UniPathway"/>
</dbReference>
<reference evidence="9 10" key="1">
    <citation type="submission" date="2019-06" db="EMBL/GenBank/DDBJ databases">
        <title>Sequencing the genomes of 1000 actinobacteria strains.</title>
        <authorList>
            <person name="Klenk H.-P."/>
        </authorList>
    </citation>
    <scope>NUCLEOTIDE SEQUENCE [LARGE SCALE GENOMIC DNA]</scope>
    <source>
        <strain evidence="9 10">DSM 8251</strain>
    </source>
</reference>
<dbReference type="InterPro" id="IPR012259">
    <property type="entry name" value="DHFR"/>
</dbReference>
<comment type="catalytic activity">
    <reaction evidence="7">
        <text>(6S)-5,6,7,8-tetrahydrofolate + NADP(+) = 7,8-dihydrofolate + NADPH + H(+)</text>
        <dbReference type="Rhea" id="RHEA:15009"/>
        <dbReference type="ChEBI" id="CHEBI:15378"/>
        <dbReference type="ChEBI" id="CHEBI:57451"/>
        <dbReference type="ChEBI" id="CHEBI:57453"/>
        <dbReference type="ChEBI" id="CHEBI:57783"/>
        <dbReference type="ChEBI" id="CHEBI:58349"/>
        <dbReference type="EC" id="1.5.1.3"/>
    </reaction>
</comment>
<dbReference type="GO" id="GO:0004146">
    <property type="term" value="F:dihydrofolate reductase activity"/>
    <property type="evidence" value="ECO:0007669"/>
    <property type="project" value="UniProtKB-EC"/>
</dbReference>
<evidence type="ECO:0000313" key="10">
    <source>
        <dbReference type="Proteomes" id="UP000316196"/>
    </source>
</evidence>
<dbReference type="Pfam" id="PF00186">
    <property type="entry name" value="DHFR_1"/>
    <property type="match status" value="1"/>
</dbReference>
<comment type="pathway">
    <text evidence="1 7">Cofactor biosynthesis; tetrahydrofolate biosynthesis; 5,6,7,8-tetrahydrofolate from 7,8-dihydrofolate: step 1/1.</text>
</comment>
<dbReference type="PRINTS" id="PR00070">
    <property type="entry name" value="DHFR"/>
</dbReference>
<dbReference type="GO" id="GO:0005829">
    <property type="term" value="C:cytosol"/>
    <property type="evidence" value="ECO:0007669"/>
    <property type="project" value="TreeGrafter"/>
</dbReference>
<dbReference type="GO" id="GO:0006730">
    <property type="term" value="P:one-carbon metabolic process"/>
    <property type="evidence" value="ECO:0007669"/>
    <property type="project" value="UniProtKB-KW"/>
</dbReference>
<evidence type="ECO:0000256" key="4">
    <source>
        <dbReference type="ARBA" id="ARBA00022563"/>
    </source>
</evidence>
<dbReference type="PROSITE" id="PS51330">
    <property type="entry name" value="DHFR_2"/>
    <property type="match status" value="1"/>
</dbReference>
<dbReference type="EC" id="1.5.1.3" evidence="3 7"/>
<evidence type="ECO:0000259" key="8">
    <source>
        <dbReference type="PROSITE" id="PS51330"/>
    </source>
</evidence>
<dbReference type="Gene3D" id="3.40.430.10">
    <property type="entry name" value="Dihydrofolate Reductase, subunit A"/>
    <property type="match status" value="1"/>
</dbReference>
<evidence type="ECO:0000256" key="7">
    <source>
        <dbReference type="PIRNR" id="PIRNR000194"/>
    </source>
</evidence>
<dbReference type="UniPathway" id="UPA00077">
    <property type="reaction ID" value="UER00158"/>
</dbReference>
<name>A0A542ZRQ0_9ACTN</name>
<dbReference type="InterPro" id="IPR024072">
    <property type="entry name" value="DHFR-like_dom_sf"/>
</dbReference>
<dbReference type="RefSeq" id="WP_142092782.1">
    <property type="nucleotide sequence ID" value="NZ_BAAAMD010000001.1"/>
</dbReference>
<evidence type="ECO:0000256" key="1">
    <source>
        <dbReference type="ARBA" id="ARBA00004903"/>
    </source>
</evidence>